<accession>A0AAJ6VV27</accession>
<feature type="region of interest" description="Disordered" evidence="1">
    <location>
        <begin position="214"/>
        <end position="247"/>
    </location>
</feature>
<evidence type="ECO:0000313" key="2">
    <source>
        <dbReference type="Proteomes" id="UP000694867"/>
    </source>
</evidence>
<keyword evidence="2" id="KW-1185">Reference proteome</keyword>
<feature type="compositionally biased region" description="Polar residues" evidence="1">
    <location>
        <begin position="99"/>
        <end position="108"/>
    </location>
</feature>
<dbReference type="GeneID" id="100902665"/>
<evidence type="ECO:0000313" key="3">
    <source>
        <dbReference type="RefSeq" id="XP_003737519.1"/>
    </source>
</evidence>
<sequence>MAPWKRNRVHSTLVGDKAKRSELRAAPTGPADLRKQILRVELENIDDSNQWAPQAGSRPDSKRNHGRKPVQDPKLNGKLIPSVTLEKSASLANLAERGTTLSSWSPPSASDGDISPSRILRTKNTGARKSSVVNGSSRMGKRAIGSRKPIEYPETLHHVTADCKLNGGVAPLVVLRRLDMREISDEDLLPEESHYSVQNYIARSDSGFRSISRTTTHRTRAIRERKAPGRPRRSVPHQDPKVQKFRPVPDNEKKLYDEFRLKQVAVRLTKLPLLIQ</sequence>
<reference evidence="3" key="1">
    <citation type="submission" date="2025-08" db="UniProtKB">
        <authorList>
            <consortium name="RefSeq"/>
        </authorList>
    </citation>
    <scope>IDENTIFICATION</scope>
</reference>
<proteinExistence type="predicted"/>
<feature type="compositionally biased region" description="Basic and acidic residues" evidence="1">
    <location>
        <begin position="32"/>
        <end position="42"/>
    </location>
</feature>
<dbReference type="Proteomes" id="UP000694867">
    <property type="component" value="Unplaced"/>
</dbReference>
<feature type="region of interest" description="Disordered" evidence="1">
    <location>
        <begin position="1"/>
        <end position="80"/>
    </location>
</feature>
<protein>
    <submittedName>
        <fullName evidence="3">Uncharacterized protein LOC100902665</fullName>
    </submittedName>
</protein>
<dbReference type="RefSeq" id="XP_003737519.1">
    <property type="nucleotide sequence ID" value="XM_003737471.2"/>
</dbReference>
<name>A0AAJ6VV27_9ACAR</name>
<evidence type="ECO:0000256" key="1">
    <source>
        <dbReference type="SAM" id="MobiDB-lite"/>
    </source>
</evidence>
<dbReference type="AlphaFoldDB" id="A0AAJ6VV27"/>
<feature type="compositionally biased region" description="Basic and acidic residues" evidence="1">
    <location>
        <begin position="236"/>
        <end position="247"/>
    </location>
</feature>
<dbReference type="KEGG" id="goe:100902665"/>
<feature type="region of interest" description="Disordered" evidence="1">
    <location>
        <begin position="99"/>
        <end position="142"/>
    </location>
</feature>
<gene>
    <name evidence="3" type="primary">LOC100902665</name>
</gene>
<organism evidence="2 3">
    <name type="scientific">Galendromus occidentalis</name>
    <name type="common">western predatory mite</name>
    <dbReference type="NCBI Taxonomy" id="34638"/>
    <lineage>
        <taxon>Eukaryota</taxon>
        <taxon>Metazoa</taxon>
        <taxon>Ecdysozoa</taxon>
        <taxon>Arthropoda</taxon>
        <taxon>Chelicerata</taxon>
        <taxon>Arachnida</taxon>
        <taxon>Acari</taxon>
        <taxon>Parasitiformes</taxon>
        <taxon>Mesostigmata</taxon>
        <taxon>Gamasina</taxon>
        <taxon>Phytoseioidea</taxon>
        <taxon>Phytoseiidae</taxon>
        <taxon>Typhlodrominae</taxon>
        <taxon>Galendromus</taxon>
    </lineage>
</organism>
<feature type="compositionally biased region" description="Polar residues" evidence="1">
    <location>
        <begin position="122"/>
        <end position="137"/>
    </location>
</feature>